<protein>
    <submittedName>
        <fullName evidence="1">Uncharacterized protein</fullName>
    </submittedName>
</protein>
<proteinExistence type="predicted"/>
<dbReference type="EMBL" id="LAZR01029796">
    <property type="protein sequence ID" value="KKL58515.1"/>
    <property type="molecule type" value="Genomic_DNA"/>
</dbReference>
<evidence type="ECO:0000313" key="1">
    <source>
        <dbReference type="EMBL" id="KKL58515.1"/>
    </source>
</evidence>
<gene>
    <name evidence="1" type="ORF">LCGC14_2224600</name>
</gene>
<accession>A0A0F9FMJ4</accession>
<sequence length="93" mass="10560">MSDDVYHCGDCLKFRSTVMSKEPIDMADKLTKGMSALSSRPDVPLKAGQFHCPIIDDVVTAKTPMCHRFAHKDAEIRQRMGRHRTVDDEPKEE</sequence>
<reference evidence="1" key="1">
    <citation type="journal article" date="2015" name="Nature">
        <title>Complex archaea that bridge the gap between prokaryotes and eukaryotes.</title>
        <authorList>
            <person name="Spang A."/>
            <person name="Saw J.H."/>
            <person name="Jorgensen S.L."/>
            <person name="Zaremba-Niedzwiedzka K."/>
            <person name="Martijn J."/>
            <person name="Lind A.E."/>
            <person name="van Eijk R."/>
            <person name="Schleper C."/>
            <person name="Guy L."/>
            <person name="Ettema T.J."/>
        </authorList>
    </citation>
    <scope>NUCLEOTIDE SEQUENCE</scope>
</reference>
<name>A0A0F9FMJ4_9ZZZZ</name>
<comment type="caution">
    <text evidence="1">The sequence shown here is derived from an EMBL/GenBank/DDBJ whole genome shotgun (WGS) entry which is preliminary data.</text>
</comment>
<organism evidence="1">
    <name type="scientific">marine sediment metagenome</name>
    <dbReference type="NCBI Taxonomy" id="412755"/>
    <lineage>
        <taxon>unclassified sequences</taxon>
        <taxon>metagenomes</taxon>
        <taxon>ecological metagenomes</taxon>
    </lineage>
</organism>
<dbReference type="AlphaFoldDB" id="A0A0F9FMJ4"/>